<accession>R8BD68</accession>
<dbReference type="RefSeq" id="XP_007917983.1">
    <property type="nucleotide sequence ID" value="XM_007919792.1"/>
</dbReference>
<name>R8BD68_PHAM7</name>
<dbReference type="HOGENOM" id="CLU_2160167_0_0_1"/>
<evidence type="ECO:0000313" key="1">
    <source>
        <dbReference type="EMBL" id="EON97232.1"/>
    </source>
</evidence>
<reference evidence="2" key="1">
    <citation type="journal article" date="2013" name="Genome Announc.">
        <title>Draft genome sequence of the ascomycete Phaeoacremonium aleophilum strain UCR-PA7, a causal agent of the esca disease complex in grapevines.</title>
        <authorList>
            <person name="Blanco-Ulate B."/>
            <person name="Rolshausen P."/>
            <person name="Cantu D."/>
        </authorList>
    </citation>
    <scope>NUCLEOTIDE SEQUENCE [LARGE SCALE GENOMIC DNA]</scope>
    <source>
        <strain evidence="2">UCR-PA7</strain>
    </source>
</reference>
<dbReference type="EMBL" id="KB933274">
    <property type="protein sequence ID" value="EON97232.1"/>
    <property type="molecule type" value="Genomic_DNA"/>
</dbReference>
<protein>
    <submittedName>
        <fullName evidence="1">Uncharacterized protein</fullName>
    </submittedName>
</protein>
<gene>
    <name evidence="1" type="ORF">UCRPA7_7262</name>
</gene>
<dbReference type="KEGG" id="tmn:UCRPA7_7262"/>
<proteinExistence type="predicted"/>
<sequence length="111" mass="12728">MRGDKDFRKEITRLFDLGVPMVEPKAATTPSGWMEYGNMVVRRPSGRSENQVRNLLQDTTHVALVVENRYEEFVLRTSEQEVELVEEITGETVRLNMSKMSGTIGVLKRIK</sequence>
<organism evidence="1 2">
    <name type="scientific">Phaeoacremonium minimum (strain UCR-PA7)</name>
    <name type="common">Esca disease fungus</name>
    <name type="synonym">Togninia minima</name>
    <dbReference type="NCBI Taxonomy" id="1286976"/>
    <lineage>
        <taxon>Eukaryota</taxon>
        <taxon>Fungi</taxon>
        <taxon>Dikarya</taxon>
        <taxon>Ascomycota</taxon>
        <taxon>Pezizomycotina</taxon>
        <taxon>Sordariomycetes</taxon>
        <taxon>Sordariomycetidae</taxon>
        <taxon>Togniniales</taxon>
        <taxon>Togniniaceae</taxon>
        <taxon>Phaeoacremonium</taxon>
    </lineage>
</organism>
<evidence type="ECO:0000313" key="2">
    <source>
        <dbReference type="Proteomes" id="UP000014074"/>
    </source>
</evidence>
<dbReference type="AlphaFoldDB" id="R8BD68"/>
<keyword evidence="2" id="KW-1185">Reference proteome</keyword>
<dbReference type="GeneID" id="19328004"/>
<dbReference type="Proteomes" id="UP000014074">
    <property type="component" value="Unassembled WGS sequence"/>
</dbReference>